<dbReference type="GO" id="GO:0004373">
    <property type="term" value="F:alpha-1,4-glucan glucosyltransferase (UDP-glucose donor) activity"/>
    <property type="evidence" value="ECO:0007669"/>
    <property type="project" value="UniProtKB-EC"/>
</dbReference>
<dbReference type="InterPro" id="IPR028098">
    <property type="entry name" value="Glyco_trans_4-like_N"/>
</dbReference>
<dbReference type="Pfam" id="PF00534">
    <property type="entry name" value="Glycos_transf_1"/>
    <property type="match status" value="1"/>
</dbReference>
<dbReference type="SUPFAM" id="SSF53756">
    <property type="entry name" value="UDP-Glycosyltransferase/glycogen phosphorylase"/>
    <property type="match status" value="1"/>
</dbReference>
<keyword evidence="4" id="KW-0808">Transferase</keyword>
<proteinExistence type="predicted"/>
<dbReference type="EMBL" id="MT898378">
    <property type="protein sequence ID" value="QOS28639.1"/>
    <property type="molecule type" value="Genomic_DNA"/>
</dbReference>
<dbReference type="EC" id="2.4.1.11" evidence="4"/>
<dbReference type="CDD" id="cd03801">
    <property type="entry name" value="GT4_PimA-like"/>
    <property type="match status" value="1"/>
</dbReference>
<evidence type="ECO:0000259" key="2">
    <source>
        <dbReference type="Pfam" id="PF13439"/>
    </source>
</evidence>
<dbReference type="PANTHER" id="PTHR45947">
    <property type="entry name" value="SULFOQUINOVOSYL TRANSFERASE SQD2"/>
    <property type="match status" value="1"/>
</dbReference>
<dbReference type="RefSeq" id="WP_031814131.1">
    <property type="nucleotide sequence ID" value="NZ_JAHQCP010000004.1"/>
</dbReference>
<organism evidence="4">
    <name type="scientific">Vibrio parahaemolyticus</name>
    <dbReference type="NCBI Taxonomy" id="670"/>
    <lineage>
        <taxon>Bacteria</taxon>
        <taxon>Pseudomonadati</taxon>
        <taxon>Pseudomonadota</taxon>
        <taxon>Gammaproteobacteria</taxon>
        <taxon>Vibrionales</taxon>
        <taxon>Vibrionaceae</taxon>
        <taxon>Vibrio</taxon>
    </lineage>
</organism>
<sequence length="395" mass="44953">MRIAIIVPGWSSKFRPYFMPFFAEQISNLSKRSGCTFDIYIANSISKYFKLSFLRFFFNNGFDQYDRIESKNVNLINVNYVNLPFSNLSKRISQDRYINANLNLIEAREHSFGEYDLIHCHFFTSARVGFEYFNRKGRKYVITEHASDLTKSLDFYTDDYIRSVYNKASTVVAVSNRLKKELHRVVGIELEKISVIPNGVDTEKFSIVNGAKCRTGEIKKVLFIGHLIERKGVFELVKVVHNLIANNINVYLTIIGVGELGGEILNYLKVHNLSEFIEIKGGIPNHELPSEIHKHDLLVLPSQKESFGVVVVEAGACGLPAIVSRCGGPEDIIEEEFLGSTYSLDDINGLHDSLIEVLSKFESYSSTMIREHTVNKYSWDVVAEKILSLYEVKTS</sequence>
<keyword evidence="4" id="KW-0328">Glycosyltransferase</keyword>
<dbReference type="AlphaFoldDB" id="A0A7M1WNJ2"/>
<dbReference type="InterPro" id="IPR050194">
    <property type="entry name" value="Glycosyltransferase_grp1"/>
</dbReference>
<gene>
    <name evidence="4" type="ORF">VP277_00013</name>
    <name evidence="3" type="ORF">VP338_00013</name>
</gene>
<dbReference type="InterPro" id="IPR001296">
    <property type="entry name" value="Glyco_trans_1"/>
</dbReference>
<dbReference type="EMBL" id="MT898022">
    <property type="protein sequence ID" value="QOS15348.1"/>
    <property type="molecule type" value="Genomic_DNA"/>
</dbReference>
<reference evidence="4" key="1">
    <citation type="submission" date="2020-08" db="EMBL/GenBank/DDBJ databases">
        <title>Genetic structure, function and evolution of capsule biosynthesis loci in Vibrio parahaemolyticus.</title>
        <authorList>
            <person name="Li L."/>
            <person name="Bian S."/>
        </authorList>
    </citation>
    <scope>NUCLEOTIDE SEQUENCE</scope>
    <source>
        <strain evidence="4">VP277</strain>
        <strain evidence="3">VP338</strain>
    </source>
</reference>
<feature type="domain" description="Glycosyl transferase family 1" evidence="1">
    <location>
        <begin position="219"/>
        <end position="361"/>
    </location>
</feature>
<dbReference type="PANTHER" id="PTHR45947:SF15">
    <property type="entry name" value="TEICHURONIC ACID BIOSYNTHESIS GLYCOSYLTRANSFERASE TUAC-RELATED"/>
    <property type="match status" value="1"/>
</dbReference>
<evidence type="ECO:0000313" key="3">
    <source>
        <dbReference type="EMBL" id="QOS15348.1"/>
    </source>
</evidence>
<feature type="domain" description="Glycosyltransferase subfamily 4-like N-terminal" evidence="2">
    <location>
        <begin position="103"/>
        <end position="204"/>
    </location>
</feature>
<accession>A0A7M1WNJ2</accession>
<protein>
    <submittedName>
        <fullName evidence="4">Glycogen synthase</fullName>
        <ecNumber evidence="4">2.4.1.11</ecNumber>
    </submittedName>
</protein>
<evidence type="ECO:0000313" key="4">
    <source>
        <dbReference type="EMBL" id="QOS28639.1"/>
    </source>
</evidence>
<name>A0A7M1WNJ2_VIBPH</name>
<evidence type="ECO:0000259" key="1">
    <source>
        <dbReference type="Pfam" id="PF00534"/>
    </source>
</evidence>
<dbReference type="Pfam" id="PF13439">
    <property type="entry name" value="Glyco_transf_4"/>
    <property type="match status" value="1"/>
</dbReference>
<dbReference type="Gene3D" id="3.40.50.2000">
    <property type="entry name" value="Glycogen Phosphorylase B"/>
    <property type="match status" value="2"/>
</dbReference>